<dbReference type="InterPro" id="IPR036928">
    <property type="entry name" value="AS_sf"/>
</dbReference>
<dbReference type="Proteomes" id="UP000799537">
    <property type="component" value="Unassembled WGS sequence"/>
</dbReference>
<gene>
    <name evidence="3" type="ORF">M409DRAFT_50152</name>
</gene>
<name>A0A6A6CZ17_ZASCE</name>
<dbReference type="RefSeq" id="XP_033673346.1">
    <property type="nucleotide sequence ID" value="XM_033811462.1"/>
</dbReference>
<evidence type="ECO:0000256" key="1">
    <source>
        <dbReference type="SAM" id="SignalP"/>
    </source>
</evidence>
<proteinExistence type="predicted"/>
<dbReference type="PANTHER" id="PTHR42678">
    <property type="entry name" value="AMIDASE"/>
    <property type="match status" value="1"/>
</dbReference>
<feature type="domain" description="Amidase" evidence="2">
    <location>
        <begin position="46"/>
        <end position="500"/>
    </location>
</feature>
<keyword evidence="4" id="KW-1185">Reference proteome</keyword>
<dbReference type="GeneID" id="54564734"/>
<sequence length="552" mass="57873">MYRFGTVLSSLLSVAVASASNGFDPREATIASTHHSLDTGLTTCREVVSSFLSRIDLLNNHTNAIISLNPNALTTADQQDAKLRSNNGSYGPLFCIPILLKDNYDTAEIPTTGANLALARSQPSKDAPVVATLKKAGAIILGKANLHELALEGLSVSSLGGQTVNPYDSTRTPGGSSGGTGAAVASSFCVWGTGTDTVNSLRSPASANSLFSCRPTRGLIGRSGIIPISYTQDVIGPIARSVEDVATALMVMASVGFDADDNTTALVPAGTYGTNYMSGLTEGSLKGLRLGLVEGFFNRTPSAENDPVNNAMARTVAKLRGAGATIVSITSPLYNSTALASLDTQRFEYRESMDAYLERPSLGGQHPSTLNELYSGHDYLVIPSQYEYVNTSLVSSTSNTTGRNGGYNSVKQGIANLTLALAETFTANKLDALIYPEQQNLVVEIGSASQSGRNGILAALTGSPVVTVPVGFSNATATAPQGVPIGMEILGRPWTEEKLLQIAYQWQSLGRIRRTPSWAKEVVPVKSYTAVPTVTPNRGNIPAAYPVGTLGG</sequence>
<evidence type="ECO:0000259" key="2">
    <source>
        <dbReference type="Pfam" id="PF01425"/>
    </source>
</evidence>
<keyword evidence="1" id="KW-0732">Signal</keyword>
<reference evidence="3" key="1">
    <citation type="journal article" date="2020" name="Stud. Mycol.">
        <title>101 Dothideomycetes genomes: a test case for predicting lifestyles and emergence of pathogens.</title>
        <authorList>
            <person name="Haridas S."/>
            <person name="Albert R."/>
            <person name="Binder M."/>
            <person name="Bloem J."/>
            <person name="Labutti K."/>
            <person name="Salamov A."/>
            <person name="Andreopoulos B."/>
            <person name="Baker S."/>
            <person name="Barry K."/>
            <person name="Bills G."/>
            <person name="Bluhm B."/>
            <person name="Cannon C."/>
            <person name="Castanera R."/>
            <person name="Culley D."/>
            <person name="Daum C."/>
            <person name="Ezra D."/>
            <person name="Gonzalez J."/>
            <person name="Henrissat B."/>
            <person name="Kuo A."/>
            <person name="Liang C."/>
            <person name="Lipzen A."/>
            <person name="Lutzoni F."/>
            <person name="Magnuson J."/>
            <person name="Mondo S."/>
            <person name="Nolan M."/>
            <person name="Ohm R."/>
            <person name="Pangilinan J."/>
            <person name="Park H.-J."/>
            <person name="Ramirez L."/>
            <person name="Alfaro M."/>
            <person name="Sun H."/>
            <person name="Tritt A."/>
            <person name="Yoshinaga Y."/>
            <person name="Zwiers L.-H."/>
            <person name="Turgeon B."/>
            <person name="Goodwin S."/>
            <person name="Spatafora J."/>
            <person name="Crous P."/>
            <person name="Grigoriev I."/>
        </authorList>
    </citation>
    <scope>NUCLEOTIDE SEQUENCE</scope>
    <source>
        <strain evidence="3">ATCC 36951</strain>
    </source>
</reference>
<dbReference type="Gene3D" id="3.90.1300.10">
    <property type="entry name" value="Amidase signature (AS) domain"/>
    <property type="match status" value="1"/>
</dbReference>
<dbReference type="AlphaFoldDB" id="A0A6A6CZ17"/>
<protein>
    <recommendedName>
        <fullName evidence="2">Amidase domain-containing protein</fullName>
    </recommendedName>
</protein>
<feature type="chain" id="PRO_5025654365" description="Amidase domain-containing protein" evidence="1">
    <location>
        <begin position="20"/>
        <end position="552"/>
    </location>
</feature>
<feature type="signal peptide" evidence="1">
    <location>
        <begin position="1"/>
        <end position="19"/>
    </location>
</feature>
<dbReference type="InterPro" id="IPR023631">
    <property type="entry name" value="Amidase_dom"/>
</dbReference>
<accession>A0A6A6CZ17</accession>
<evidence type="ECO:0000313" key="4">
    <source>
        <dbReference type="Proteomes" id="UP000799537"/>
    </source>
</evidence>
<organism evidence="3 4">
    <name type="scientific">Zasmidium cellare ATCC 36951</name>
    <dbReference type="NCBI Taxonomy" id="1080233"/>
    <lineage>
        <taxon>Eukaryota</taxon>
        <taxon>Fungi</taxon>
        <taxon>Dikarya</taxon>
        <taxon>Ascomycota</taxon>
        <taxon>Pezizomycotina</taxon>
        <taxon>Dothideomycetes</taxon>
        <taxon>Dothideomycetidae</taxon>
        <taxon>Mycosphaerellales</taxon>
        <taxon>Mycosphaerellaceae</taxon>
        <taxon>Zasmidium</taxon>
    </lineage>
</organism>
<dbReference type="Pfam" id="PF01425">
    <property type="entry name" value="Amidase"/>
    <property type="match status" value="1"/>
</dbReference>
<evidence type="ECO:0000313" key="3">
    <source>
        <dbReference type="EMBL" id="KAF2172457.1"/>
    </source>
</evidence>
<dbReference type="SUPFAM" id="SSF75304">
    <property type="entry name" value="Amidase signature (AS) enzymes"/>
    <property type="match status" value="1"/>
</dbReference>
<dbReference type="OrthoDB" id="566138at2759"/>
<dbReference type="EMBL" id="ML993581">
    <property type="protein sequence ID" value="KAF2172457.1"/>
    <property type="molecule type" value="Genomic_DNA"/>
</dbReference>
<dbReference type="PANTHER" id="PTHR42678:SF5">
    <property type="entry name" value="GLUTAMYL-TRNA(GLN) AMIDOTRANSFERASE SUBUNIT A"/>
    <property type="match status" value="1"/>
</dbReference>